<feature type="non-terminal residue" evidence="3">
    <location>
        <position position="1"/>
    </location>
</feature>
<evidence type="ECO:0000313" key="6">
    <source>
        <dbReference type="Proteomes" id="UP000663829"/>
    </source>
</evidence>
<dbReference type="Proteomes" id="UP000681722">
    <property type="component" value="Unassembled WGS sequence"/>
</dbReference>
<reference evidence="3" key="1">
    <citation type="submission" date="2021-02" db="EMBL/GenBank/DDBJ databases">
        <authorList>
            <person name="Nowell W R."/>
        </authorList>
    </citation>
    <scope>NUCLEOTIDE SEQUENCE</scope>
</reference>
<dbReference type="Proteomes" id="UP000677228">
    <property type="component" value="Unassembled WGS sequence"/>
</dbReference>
<evidence type="ECO:0000313" key="5">
    <source>
        <dbReference type="EMBL" id="CAF4348851.1"/>
    </source>
</evidence>
<keyword evidence="6" id="KW-1185">Reference proteome</keyword>
<comment type="caution">
    <text evidence="3">The sequence shown here is derived from an EMBL/GenBank/DDBJ whole genome shotgun (WGS) entry which is preliminary data.</text>
</comment>
<evidence type="ECO:0000313" key="4">
    <source>
        <dbReference type="EMBL" id="CAF4185668.1"/>
    </source>
</evidence>
<dbReference type="Gene3D" id="1.25.40.880">
    <property type="entry name" value="Alkyl sulfatase, dimerisation domain"/>
    <property type="match status" value="1"/>
</dbReference>
<dbReference type="EMBL" id="CAJNOQ010021338">
    <property type="protein sequence ID" value="CAF1484587.1"/>
    <property type="molecule type" value="Genomic_DNA"/>
</dbReference>
<sequence>AQNLIRLGGGSKRVFEASEAAYLEQKYQWSLELTEAPSLYPEDLNMSEIIQLQVLSLQNLASLQTSTNGRNWYLRKALKIQELSYSHQPYVCDENNNDDLNEYRTRHLEELGDRRSAAQVRCNNSAYQMKQQYDNRIKIRPLKLI</sequence>
<dbReference type="InterPro" id="IPR038536">
    <property type="entry name" value="Alkyl/aryl-sulf_dimr_sf"/>
</dbReference>
<dbReference type="Pfam" id="PF14863">
    <property type="entry name" value="Alkyl_sulf_dimr"/>
    <property type="match status" value="1"/>
</dbReference>
<dbReference type="EMBL" id="CAJOBC010086822">
    <property type="protein sequence ID" value="CAF4348851.1"/>
    <property type="molecule type" value="Genomic_DNA"/>
</dbReference>
<dbReference type="Proteomes" id="UP000663829">
    <property type="component" value="Unassembled WGS sequence"/>
</dbReference>
<accession>A0A815S7U2</accession>
<gene>
    <name evidence="3" type="ORF">GPM918_LOCUS35985</name>
    <name evidence="2" type="ORF">OVA965_LOCUS31930</name>
    <name evidence="5" type="ORF">SRO942_LOCUS36710</name>
    <name evidence="4" type="ORF">TMI583_LOCUS32777</name>
</gene>
<dbReference type="AlphaFoldDB" id="A0A815S7U2"/>
<dbReference type="Proteomes" id="UP000682733">
    <property type="component" value="Unassembled WGS sequence"/>
</dbReference>
<evidence type="ECO:0000313" key="3">
    <source>
        <dbReference type="EMBL" id="CAF1484587.1"/>
    </source>
</evidence>
<name>A0A815S7U2_9BILA</name>
<dbReference type="OrthoDB" id="449487at2759"/>
<proteinExistence type="predicted"/>
<organism evidence="3 6">
    <name type="scientific">Didymodactylos carnosus</name>
    <dbReference type="NCBI Taxonomy" id="1234261"/>
    <lineage>
        <taxon>Eukaryota</taxon>
        <taxon>Metazoa</taxon>
        <taxon>Spiralia</taxon>
        <taxon>Gnathifera</taxon>
        <taxon>Rotifera</taxon>
        <taxon>Eurotatoria</taxon>
        <taxon>Bdelloidea</taxon>
        <taxon>Philodinida</taxon>
        <taxon>Philodinidae</taxon>
        <taxon>Didymodactylos</taxon>
    </lineage>
</organism>
<dbReference type="EMBL" id="CAJNOK010024453">
    <property type="protein sequence ID" value="CAF1376936.1"/>
    <property type="molecule type" value="Genomic_DNA"/>
</dbReference>
<dbReference type="EMBL" id="CAJOBA010046135">
    <property type="protein sequence ID" value="CAF4185668.1"/>
    <property type="molecule type" value="Genomic_DNA"/>
</dbReference>
<protein>
    <recommendedName>
        <fullName evidence="1">Alkyl sulfatase dimerisation domain-containing protein</fullName>
    </recommendedName>
</protein>
<dbReference type="InterPro" id="IPR029228">
    <property type="entry name" value="Alkyl_sulf_dimr"/>
</dbReference>
<feature type="domain" description="Alkyl sulfatase dimerisation" evidence="1">
    <location>
        <begin position="1"/>
        <end position="81"/>
    </location>
</feature>
<dbReference type="GO" id="GO:0046983">
    <property type="term" value="F:protein dimerization activity"/>
    <property type="evidence" value="ECO:0007669"/>
    <property type="project" value="InterPro"/>
</dbReference>
<evidence type="ECO:0000259" key="1">
    <source>
        <dbReference type="Pfam" id="PF14863"/>
    </source>
</evidence>
<evidence type="ECO:0000313" key="2">
    <source>
        <dbReference type="EMBL" id="CAF1376936.1"/>
    </source>
</evidence>